<accession>A0A9J7N961</accession>
<dbReference type="OMA" id="SHRDNGF"/>
<feature type="compositionally biased region" description="Polar residues" evidence="1">
    <location>
        <begin position="674"/>
        <end position="693"/>
    </location>
</feature>
<organism evidence="2 3">
    <name type="scientific">Branchiostoma floridae</name>
    <name type="common">Florida lancelet</name>
    <name type="synonym">Amphioxus</name>
    <dbReference type="NCBI Taxonomy" id="7739"/>
    <lineage>
        <taxon>Eukaryota</taxon>
        <taxon>Metazoa</taxon>
        <taxon>Chordata</taxon>
        <taxon>Cephalochordata</taxon>
        <taxon>Leptocardii</taxon>
        <taxon>Amphioxiformes</taxon>
        <taxon>Branchiostomatidae</taxon>
        <taxon>Branchiostoma</taxon>
    </lineage>
</organism>
<feature type="compositionally biased region" description="Basic and acidic residues" evidence="1">
    <location>
        <begin position="1000"/>
        <end position="1046"/>
    </location>
</feature>
<feature type="compositionally biased region" description="Basic and acidic residues" evidence="1">
    <location>
        <begin position="386"/>
        <end position="397"/>
    </location>
</feature>
<feature type="compositionally biased region" description="Basic and acidic residues" evidence="1">
    <location>
        <begin position="883"/>
        <end position="905"/>
    </location>
</feature>
<proteinExistence type="predicted"/>
<dbReference type="KEGG" id="bfo:118430680"/>
<dbReference type="PANTHER" id="PTHR21937">
    <property type="entry name" value="CCDC66 DOMAIN-CONTAINING PROTEIN"/>
    <property type="match status" value="1"/>
</dbReference>
<feature type="region of interest" description="Disordered" evidence="1">
    <location>
        <begin position="710"/>
        <end position="1148"/>
    </location>
</feature>
<dbReference type="PANTHER" id="PTHR21937:SF6">
    <property type="entry name" value="CCDC66 DOMAIN-CONTAINING PROTEIN"/>
    <property type="match status" value="1"/>
</dbReference>
<feature type="compositionally biased region" description="Polar residues" evidence="1">
    <location>
        <begin position="743"/>
        <end position="756"/>
    </location>
</feature>
<sequence>MWNSLLSPLSRGQGKQNGALKVVDQSEEYPVPSFLPSLVPPEKTVWPLPSRLARDDGEVVLPRTYLTRRGPLLLFTTPDLLMAEHAQQGDHQPRKSRDRLKGMESGITLGTVDGLIDSVLQFGLEEAADEPKGKTFLRFLKGLDERSIDMRAQPGGDLGVYLRHLKSSASRPKLSRESDSSRSDLLFLSDNSRTLSSDFGLKGHSRSFSSGIGTSNRLSSGQLLASLQSTGTYLGRPFSTAQDFASRTSNYADDESEEGFLLTKGHRSSHRDNGFKVGGEGSKVMMRKKTHRLPEFQSFYRQISGEFYEHEDAVQSDDSTSSSSLASGKSTFRSKKSRKKNCAGSTSSKARSSPGNHERLDFDVRAKMSPQSLTITPPPPSVMESSGKEDPGSELEQHGIGTKIHVEMSPSDGESEQDDTRLKGVQSRSTTSSRRQKRSSGLRSGNGSDVSNKSPRKEHNDTGYETAEQQDTNQRLLQLDRKEDGPIDNTSGRILDNRQSSLHSSDVDSTFQSASRPGSRQNVQRNEITETEEETEERFRQNVEALRPLLPQYTVDSLARKTSFTLQSSLPDENTEVVMEPMEVAMLPHAPREVARSRSVSQSTIRTIRSFLSGEADDDDDSTDGNDLETGGVFEQGTNNLEQTTEDQVDGSFTKNIKTADVQYGRRTLEGATDPSNKPVSNSKQIQGSNITITDIDPDEKAAILAKLGYGTPTTSSEENDNKGGELKQSSDRKSSLTERDSLQQNATEEFTNNKLQENKVKKDPISIPSVPSTEHTSAEKPITAARRRLNSTERAALMAKLGMSDDMPGEKDVKELGEPQKSPGRKGTTQVPKPGSKPGSRKAARQKQPPKKKNGKKKDNGAPNTENAKPAVVDSLDIAAVQDEKEDHDERLAEELEAVQKDLAAEGDMEEEEEEDNKKEKEKAEKESKKKRAQELKKEKEELKQKLQAEKKRREEEQRLLKERIREKEEAKRREEEERRRQIEEQMTAVEMAEMDAEEASRMEEETKRLLAESRKKAREEREARRKAEQERRREEAQRRREEQKQMQLEAQQREERMRRAIGDAEERRRLAEIERKRREEEERRMEEEQRAEEERMRREAEEEEERIREAEKSAEEEAMRKLAKERREAEERKRLAKEEADRKRREEVKMKFLQELKEQEEAEKRLQAELEEQHRLEEERQRQMELDQLEADRREQVRLEAELAREEEIRRQEHNLNMRKNLAFVRHGQEFTKPWVWSYFKNVPMEVLREPYVKEDPKKNWKPKPKPKNPAPES</sequence>
<feature type="compositionally biased region" description="Polar residues" evidence="1">
    <location>
        <begin position="343"/>
        <end position="355"/>
    </location>
</feature>
<protein>
    <submittedName>
        <fullName evidence="3">Uncharacterized protein KIAA2012 homolog isoform X1</fullName>
    </submittedName>
</protein>
<feature type="compositionally biased region" description="Basic and acidic residues" evidence="1">
    <location>
        <begin position="1053"/>
        <end position="1148"/>
    </location>
</feature>
<feature type="compositionally biased region" description="Basic residues" evidence="1">
    <location>
        <begin position="840"/>
        <end position="857"/>
    </location>
</feature>
<dbReference type="InterPro" id="IPR031440">
    <property type="entry name" value="DUF4670"/>
</dbReference>
<dbReference type="OrthoDB" id="10072545at2759"/>
<feature type="region of interest" description="Disordered" evidence="1">
    <location>
        <begin position="312"/>
        <end position="537"/>
    </location>
</feature>
<feature type="compositionally biased region" description="Basic and acidic residues" evidence="1">
    <location>
        <begin position="917"/>
        <end position="985"/>
    </location>
</feature>
<keyword evidence="2" id="KW-1185">Reference proteome</keyword>
<evidence type="ECO:0000256" key="1">
    <source>
        <dbReference type="SAM" id="MobiDB-lite"/>
    </source>
</evidence>
<reference evidence="2" key="1">
    <citation type="journal article" date="2020" name="Nat. Ecol. Evol.">
        <title>Deeply conserved synteny resolves early events in vertebrate evolution.</title>
        <authorList>
            <person name="Simakov O."/>
            <person name="Marletaz F."/>
            <person name="Yue J.X."/>
            <person name="O'Connell B."/>
            <person name="Jenkins J."/>
            <person name="Brandt A."/>
            <person name="Calef R."/>
            <person name="Tung C.H."/>
            <person name="Huang T.K."/>
            <person name="Schmutz J."/>
            <person name="Satoh N."/>
            <person name="Yu J.K."/>
            <person name="Putnam N.H."/>
            <person name="Green R.E."/>
            <person name="Rokhsar D.S."/>
        </authorList>
    </citation>
    <scope>NUCLEOTIDE SEQUENCE [LARGE SCALE GENOMIC DNA]</scope>
    <source>
        <strain evidence="2">S238N-H82</strain>
    </source>
</reference>
<feature type="compositionally biased region" description="Polar residues" evidence="1">
    <location>
        <begin position="467"/>
        <end position="476"/>
    </location>
</feature>
<feature type="compositionally biased region" description="Acidic residues" evidence="1">
    <location>
        <begin position="615"/>
        <end position="627"/>
    </location>
</feature>
<dbReference type="Proteomes" id="UP000001554">
    <property type="component" value="Chromosome 14"/>
</dbReference>
<feature type="compositionally biased region" description="Basic and acidic residues" evidence="1">
    <location>
        <begin position="356"/>
        <end position="366"/>
    </location>
</feature>
<feature type="region of interest" description="Disordered" evidence="1">
    <location>
        <begin position="668"/>
        <end position="694"/>
    </location>
</feature>
<dbReference type="AlphaFoldDB" id="A0A9J7N961"/>
<gene>
    <name evidence="3" type="primary">LOC118430680</name>
</gene>
<feature type="compositionally biased region" description="Polar residues" evidence="1">
    <location>
        <begin position="488"/>
        <end position="526"/>
    </location>
</feature>
<feature type="region of interest" description="Disordered" evidence="1">
    <location>
        <begin position="261"/>
        <end position="280"/>
    </location>
</feature>
<feature type="compositionally biased region" description="Acidic residues" evidence="1">
    <location>
        <begin position="906"/>
        <end position="916"/>
    </location>
</feature>
<feature type="region of interest" description="Disordered" evidence="1">
    <location>
        <begin position="1253"/>
        <end position="1276"/>
    </location>
</feature>
<evidence type="ECO:0000313" key="2">
    <source>
        <dbReference type="Proteomes" id="UP000001554"/>
    </source>
</evidence>
<feature type="compositionally biased region" description="Basic residues" evidence="1">
    <location>
        <begin position="332"/>
        <end position="341"/>
    </location>
</feature>
<feature type="compositionally biased region" description="Basic and acidic residues" evidence="1">
    <location>
        <begin position="809"/>
        <end position="819"/>
    </location>
</feature>
<feature type="compositionally biased region" description="Low complexity" evidence="1">
    <location>
        <begin position="316"/>
        <end position="331"/>
    </location>
</feature>
<feature type="compositionally biased region" description="Polar residues" evidence="1">
    <location>
        <begin position="441"/>
        <end position="453"/>
    </location>
</feature>
<dbReference type="RefSeq" id="XP_035697562.1">
    <property type="nucleotide sequence ID" value="XM_035841669.1"/>
</dbReference>
<name>A0A9J7N961_BRAFL</name>
<feature type="compositionally biased region" description="Basic and acidic residues" evidence="1">
    <location>
        <begin position="720"/>
        <end position="742"/>
    </location>
</feature>
<feature type="region of interest" description="Disordered" evidence="1">
    <location>
        <begin position="610"/>
        <end position="656"/>
    </location>
</feature>
<reference evidence="3" key="2">
    <citation type="submission" date="2025-08" db="UniProtKB">
        <authorList>
            <consortium name="RefSeq"/>
        </authorList>
    </citation>
    <scope>IDENTIFICATION</scope>
    <source>
        <strain evidence="3">S238N-H82</strain>
        <tissue evidence="3">Testes</tissue>
    </source>
</reference>
<evidence type="ECO:0000313" key="3">
    <source>
        <dbReference type="RefSeq" id="XP_035697562.1"/>
    </source>
</evidence>
<dbReference type="GeneID" id="118430680"/>